<dbReference type="Pfam" id="PF23238">
    <property type="entry name" value="DUF7068"/>
    <property type="match status" value="1"/>
</dbReference>
<dbReference type="OrthoDB" id="427518at2759"/>
<gene>
    <name evidence="2" type="ORF">K457DRAFT_45716</name>
</gene>
<evidence type="ECO:0000313" key="2">
    <source>
        <dbReference type="EMBL" id="OAQ21953.1"/>
    </source>
</evidence>
<feature type="non-terminal residue" evidence="2">
    <location>
        <position position="290"/>
    </location>
</feature>
<dbReference type="InterPro" id="IPR055496">
    <property type="entry name" value="DUF7068"/>
</dbReference>
<accession>A0A197JA37</accession>
<dbReference type="PANTHER" id="PTHR46312">
    <property type="entry name" value="NACHT DOMAIN-CONTAINING PROTEIN"/>
    <property type="match status" value="1"/>
</dbReference>
<dbReference type="PANTHER" id="PTHR46312:SF2">
    <property type="entry name" value="NUCLEOTIDE-BINDING OLIGOMERIZATION DOMAIN-CONTAINING PROTEIN 2-LIKE"/>
    <property type="match status" value="1"/>
</dbReference>
<feature type="non-terminal residue" evidence="2">
    <location>
        <position position="1"/>
    </location>
</feature>
<reference evidence="2 3" key="1">
    <citation type="submission" date="2016-05" db="EMBL/GenBank/DDBJ databases">
        <title>Genome sequencing reveals origins of a unique bacterial endosymbiosis in the earliest lineages of terrestrial Fungi.</title>
        <authorList>
            <consortium name="DOE Joint Genome Institute"/>
            <person name="Uehling J."/>
            <person name="Gryganskyi A."/>
            <person name="Hameed K."/>
            <person name="Tschaplinski T."/>
            <person name="Misztal P."/>
            <person name="Wu S."/>
            <person name="Desiro A."/>
            <person name="Vande Pol N."/>
            <person name="Du Z.-Y."/>
            <person name="Zienkiewicz A."/>
            <person name="Zienkiewicz K."/>
            <person name="Morin E."/>
            <person name="Tisserant E."/>
            <person name="Splivallo R."/>
            <person name="Hainaut M."/>
            <person name="Henrissat B."/>
            <person name="Ohm R."/>
            <person name="Kuo A."/>
            <person name="Yan J."/>
            <person name="Lipzen A."/>
            <person name="Nolan M."/>
            <person name="Labutti K."/>
            <person name="Barry K."/>
            <person name="Goldstein A."/>
            <person name="Labbe J."/>
            <person name="Schadt C."/>
            <person name="Tuskan G."/>
            <person name="Grigoriev I."/>
            <person name="Martin F."/>
            <person name="Vilgalys R."/>
            <person name="Bonito G."/>
        </authorList>
    </citation>
    <scope>NUCLEOTIDE SEQUENCE [LARGE SCALE GENOMIC DNA]</scope>
    <source>
        <strain evidence="2 3">AG-77</strain>
    </source>
</reference>
<dbReference type="AlphaFoldDB" id="A0A197JA37"/>
<name>A0A197JA37_9FUNG</name>
<sequence length="290" mass="33494">LRALVKNLLTQAHVVITSRPAGVETSLLGQLDLELETMGFSPDNVQAYIKKFVLESNQTAIQQFINRTPLIQGLVNIPIQLDALCYSWGRLPKDPETITMSMLYEAMVDKLWRKDGVRLEKQDDKGRALDSNVIQISSKPKLEKLMGDEIYYLGYLAFKGLEKRRIEFSLEELDQRQAELEDRFLGKVYFFSFSDDLKKNSFLHTADAHRPESERQYHFLHLTFQEFFAAKFLVRHLQADSSVTERSALLTSAQTNLGLMLTPVQLETFIAQHKYNPRYEIVWWMVAGLL</sequence>
<evidence type="ECO:0000313" key="3">
    <source>
        <dbReference type="Proteomes" id="UP000078512"/>
    </source>
</evidence>
<dbReference type="Proteomes" id="UP000078512">
    <property type="component" value="Unassembled WGS sequence"/>
</dbReference>
<protein>
    <recommendedName>
        <fullName evidence="1">DUF7068 domain-containing protein</fullName>
    </recommendedName>
</protein>
<keyword evidence="3" id="KW-1185">Reference proteome</keyword>
<dbReference type="EMBL" id="KV442387">
    <property type="protein sequence ID" value="OAQ21953.1"/>
    <property type="molecule type" value="Genomic_DNA"/>
</dbReference>
<organism evidence="2 3">
    <name type="scientific">Linnemannia elongata AG-77</name>
    <dbReference type="NCBI Taxonomy" id="1314771"/>
    <lineage>
        <taxon>Eukaryota</taxon>
        <taxon>Fungi</taxon>
        <taxon>Fungi incertae sedis</taxon>
        <taxon>Mucoromycota</taxon>
        <taxon>Mortierellomycotina</taxon>
        <taxon>Mortierellomycetes</taxon>
        <taxon>Mortierellales</taxon>
        <taxon>Mortierellaceae</taxon>
        <taxon>Linnemannia</taxon>
    </lineage>
</organism>
<evidence type="ECO:0000259" key="1">
    <source>
        <dbReference type="Pfam" id="PF23238"/>
    </source>
</evidence>
<feature type="domain" description="DUF7068" evidence="1">
    <location>
        <begin position="58"/>
        <end position="92"/>
    </location>
</feature>
<dbReference type="STRING" id="1314771.A0A197JA37"/>
<proteinExistence type="predicted"/>